<organism evidence="1 2">
    <name type="scientific">Effrenium voratum</name>
    <dbReference type="NCBI Taxonomy" id="2562239"/>
    <lineage>
        <taxon>Eukaryota</taxon>
        <taxon>Sar</taxon>
        <taxon>Alveolata</taxon>
        <taxon>Dinophyceae</taxon>
        <taxon>Suessiales</taxon>
        <taxon>Symbiodiniaceae</taxon>
        <taxon>Effrenium</taxon>
    </lineage>
</organism>
<reference evidence="1" key="1">
    <citation type="submission" date="2023-08" db="EMBL/GenBank/DDBJ databases">
        <authorList>
            <person name="Chen Y."/>
            <person name="Shah S."/>
            <person name="Dougan E. K."/>
            <person name="Thang M."/>
            <person name="Chan C."/>
        </authorList>
    </citation>
    <scope>NUCLEOTIDE SEQUENCE</scope>
</reference>
<proteinExistence type="predicted"/>
<dbReference type="AlphaFoldDB" id="A0AA36JH34"/>
<name>A0AA36JH34_9DINO</name>
<dbReference type="Proteomes" id="UP001178507">
    <property type="component" value="Unassembled WGS sequence"/>
</dbReference>
<comment type="caution">
    <text evidence="1">The sequence shown here is derived from an EMBL/GenBank/DDBJ whole genome shotgun (WGS) entry which is preliminary data.</text>
</comment>
<dbReference type="Gene3D" id="2.60.120.330">
    <property type="entry name" value="B-lactam Antibiotic, Isopenicillin N Synthase, Chain"/>
    <property type="match status" value="1"/>
</dbReference>
<sequence>MAHSLPVIDLKDPELPAKLLAAISGEGPGFFYLKFPDGDALAAKTLELSKDFFRLPKLEKDALKNDQDSFYWIQEPGLAKVCSHNQTQGPFKGKPARGC</sequence>
<protein>
    <submittedName>
        <fullName evidence="1">Uncharacterized protein</fullName>
    </submittedName>
</protein>
<dbReference type="SUPFAM" id="SSF51197">
    <property type="entry name" value="Clavaminate synthase-like"/>
    <property type="match status" value="1"/>
</dbReference>
<gene>
    <name evidence="1" type="ORF">EVOR1521_LOCUS27546</name>
</gene>
<evidence type="ECO:0000313" key="1">
    <source>
        <dbReference type="EMBL" id="CAJ1405300.1"/>
    </source>
</evidence>
<dbReference type="EMBL" id="CAUJNA010003578">
    <property type="protein sequence ID" value="CAJ1405300.1"/>
    <property type="molecule type" value="Genomic_DNA"/>
</dbReference>
<keyword evidence="2" id="KW-1185">Reference proteome</keyword>
<dbReference type="InterPro" id="IPR027443">
    <property type="entry name" value="IPNS-like_sf"/>
</dbReference>
<accession>A0AA36JH34</accession>
<evidence type="ECO:0000313" key="2">
    <source>
        <dbReference type="Proteomes" id="UP001178507"/>
    </source>
</evidence>